<dbReference type="InterPro" id="IPR036865">
    <property type="entry name" value="CRAL-TRIO_dom_sf"/>
</dbReference>
<dbReference type="Pfam" id="PF13041">
    <property type="entry name" value="PPR_2"/>
    <property type="match status" value="1"/>
</dbReference>
<dbReference type="Pfam" id="PF01535">
    <property type="entry name" value="PPR"/>
    <property type="match status" value="2"/>
</dbReference>
<protein>
    <recommendedName>
        <fullName evidence="5">Pentatricopeptide repeat-containing protein, chloroplastic</fullName>
    </recommendedName>
</protein>
<dbReference type="AlphaFoldDB" id="A0AA36I3Z3"/>
<dbReference type="PANTHER" id="PTHR47447:SF17">
    <property type="entry name" value="OS12G0638900 PROTEIN"/>
    <property type="match status" value="1"/>
</dbReference>
<evidence type="ECO:0000256" key="2">
    <source>
        <dbReference type="PROSITE-ProRule" id="PRU00708"/>
    </source>
</evidence>
<proteinExistence type="predicted"/>
<evidence type="ECO:0008006" key="5">
    <source>
        <dbReference type="Google" id="ProtNLM"/>
    </source>
</evidence>
<evidence type="ECO:0000313" key="4">
    <source>
        <dbReference type="Proteomes" id="UP001178507"/>
    </source>
</evidence>
<feature type="repeat" description="PPR" evidence="2">
    <location>
        <begin position="303"/>
        <end position="337"/>
    </location>
</feature>
<dbReference type="PROSITE" id="PS51375">
    <property type="entry name" value="PPR"/>
    <property type="match status" value="3"/>
</dbReference>
<evidence type="ECO:0000256" key="1">
    <source>
        <dbReference type="ARBA" id="ARBA00022737"/>
    </source>
</evidence>
<feature type="repeat" description="PPR" evidence="2">
    <location>
        <begin position="90"/>
        <end position="124"/>
    </location>
</feature>
<dbReference type="EMBL" id="CAUJNA010000657">
    <property type="protein sequence ID" value="CAJ1379793.1"/>
    <property type="molecule type" value="Genomic_DNA"/>
</dbReference>
<dbReference type="Proteomes" id="UP001178507">
    <property type="component" value="Unassembled WGS sequence"/>
</dbReference>
<dbReference type="SUPFAM" id="SSF52087">
    <property type="entry name" value="CRAL/TRIO domain"/>
    <property type="match status" value="1"/>
</dbReference>
<dbReference type="PANTHER" id="PTHR47447">
    <property type="entry name" value="OS03G0856100 PROTEIN"/>
    <property type="match status" value="1"/>
</dbReference>
<dbReference type="Gene3D" id="1.25.40.10">
    <property type="entry name" value="Tetratricopeptide repeat domain"/>
    <property type="match status" value="3"/>
</dbReference>
<dbReference type="NCBIfam" id="TIGR00756">
    <property type="entry name" value="PPR"/>
    <property type="match status" value="1"/>
</dbReference>
<reference evidence="3" key="1">
    <citation type="submission" date="2023-08" db="EMBL/GenBank/DDBJ databases">
        <authorList>
            <person name="Chen Y."/>
            <person name="Shah S."/>
            <person name="Dougan E. K."/>
            <person name="Thang M."/>
            <person name="Chan C."/>
        </authorList>
    </citation>
    <scope>NUCLEOTIDE SEQUENCE</scope>
</reference>
<keyword evidence="4" id="KW-1185">Reference proteome</keyword>
<keyword evidence="1" id="KW-0677">Repeat</keyword>
<comment type="caution">
    <text evidence="3">The sequence shown here is derived from an EMBL/GenBank/DDBJ whole genome shotgun (WGS) entry which is preliminary data.</text>
</comment>
<organism evidence="3 4">
    <name type="scientific">Effrenium voratum</name>
    <dbReference type="NCBI Taxonomy" id="2562239"/>
    <lineage>
        <taxon>Eukaryota</taxon>
        <taxon>Sar</taxon>
        <taxon>Alveolata</taxon>
        <taxon>Dinophyceae</taxon>
        <taxon>Suessiales</taxon>
        <taxon>Symbiodiniaceae</taxon>
        <taxon>Effrenium</taxon>
    </lineage>
</organism>
<feature type="repeat" description="PPR" evidence="2">
    <location>
        <begin position="173"/>
        <end position="207"/>
    </location>
</feature>
<accession>A0AA36I3Z3</accession>
<name>A0AA36I3Z3_9DINO</name>
<gene>
    <name evidence="3" type="ORF">EVOR1521_LOCUS7926</name>
</gene>
<sequence length="701" mass="74860">MQAGSVLLVVMCGRKQRDPVTFLALRGPQGAAISALAKAELWQEALGLLHQVWSEADVAVFNAAISACDKAGQWQQAEHLLQEFESVSPDLVTWNTLLSAYASGAQWQRAVWLLASMASSSAGASAGFGLSAAALPAPELRSFNTALHAAARGAQWRVAVAIFARLAEAARPSQHSCNTVLHALARAELWQSALQLLEQLQARGESVTVPGFSAIMGACKQRGLWRQALALLPHDADARAFAAAVSACDAGLQWQRAVALLEVMARRELAPSVEALSAACSACEKCSQWSAALALLFSSTTPSVVTCSAAIAACAKAGQGRRCWQLLEVMEDWQLAPDKATYGAVLALPQGAGRFLPLLARMDAARLQPDAALLADFAGAAEAAEASEASEALGAAGLRGRLRSSLLSLLKQKQWNQKDLSMAAAAMESLLSLGATEEATVAFQKLHGRLTLRALRALRALPSGRVLPPNVGSHCTRELLQELRLGPCVAGSAAWAPWAPWAPWARRSARLWWPRGADGELSAQLVVAWLGAALQIPAVQVSRCQGHHRGLPGTPALLSSVRAEHDRSAHAERQALPRGGRRKVMYTQDIRPLQAASRKRLVQALLIVDAKGLSMQLLRQRSLLKEILLMGKDNFPEALIPPIPTTSPAAPLERKVRILGEDFQRGLWEQGIEPEALPAFLGGKSSDHGLGEARQLPQKAV</sequence>
<dbReference type="InterPro" id="IPR011990">
    <property type="entry name" value="TPR-like_helical_dom_sf"/>
</dbReference>
<evidence type="ECO:0000313" key="3">
    <source>
        <dbReference type="EMBL" id="CAJ1379793.1"/>
    </source>
</evidence>
<dbReference type="InterPro" id="IPR002885">
    <property type="entry name" value="PPR_rpt"/>
</dbReference>